<dbReference type="Pfam" id="PF14079">
    <property type="entry name" value="DUF4260"/>
    <property type="match status" value="1"/>
</dbReference>
<dbReference type="Proteomes" id="UP000886597">
    <property type="component" value="Unassembled WGS sequence"/>
</dbReference>
<keyword evidence="1" id="KW-0812">Transmembrane</keyword>
<name>A0AAN4RJ61_9ENTE</name>
<proteinExistence type="predicted"/>
<evidence type="ECO:0000313" key="3">
    <source>
        <dbReference type="EMBL" id="GEQ53513.1"/>
    </source>
</evidence>
<dbReference type="RefSeq" id="WP_124005797.1">
    <property type="nucleotide sequence ID" value="NZ_BJYN01000003.1"/>
</dbReference>
<sequence length="115" mass="13489">MNKKIIYLENLLLLLFCIIFYFKSDHSILLFVILFFLPDISILFYLVNEQIGRIGYNFFHSYSVPLLLLSINFIWFSSSLITAILVIWVAHISLDRGLGMGLKEETFKKTHLQKL</sequence>
<evidence type="ECO:0000256" key="1">
    <source>
        <dbReference type="SAM" id="Phobius"/>
    </source>
</evidence>
<evidence type="ECO:0000313" key="4">
    <source>
        <dbReference type="Proteomes" id="UP000886597"/>
    </source>
</evidence>
<reference evidence="3" key="1">
    <citation type="submission" date="2019-08" db="EMBL/GenBank/DDBJ databases">
        <authorList>
            <person name="Ishikawa M."/>
            <person name="Suzuki T."/>
            <person name="Matsutani M."/>
        </authorList>
    </citation>
    <scope>NUCLEOTIDE SEQUENCE</scope>
    <source>
        <strain evidence="3">7C1</strain>
        <strain evidence="2">8C4</strain>
    </source>
</reference>
<dbReference type="Proteomes" id="UP000886607">
    <property type="component" value="Unassembled WGS sequence"/>
</dbReference>
<dbReference type="AlphaFoldDB" id="A0AAN4RJ61"/>
<evidence type="ECO:0008006" key="6">
    <source>
        <dbReference type="Google" id="ProtNLM"/>
    </source>
</evidence>
<comment type="caution">
    <text evidence="3">The sequence shown here is derived from an EMBL/GenBank/DDBJ whole genome shotgun (WGS) entry which is preliminary data.</text>
</comment>
<gene>
    <name evidence="2" type="ORF">TK11N_03950</name>
    <name evidence="3" type="ORF">TK2N_03570</name>
</gene>
<accession>A0AAN4RJ61</accession>
<dbReference type="InterPro" id="IPR025356">
    <property type="entry name" value="DUF4260"/>
</dbReference>
<organism evidence="3 4">
    <name type="scientific">Tetragenococcus koreensis</name>
    <dbReference type="NCBI Taxonomy" id="290335"/>
    <lineage>
        <taxon>Bacteria</taxon>
        <taxon>Bacillati</taxon>
        <taxon>Bacillota</taxon>
        <taxon>Bacilli</taxon>
        <taxon>Lactobacillales</taxon>
        <taxon>Enterococcaceae</taxon>
        <taxon>Tetragenococcus</taxon>
    </lineage>
</organism>
<evidence type="ECO:0000313" key="5">
    <source>
        <dbReference type="Proteomes" id="UP000886607"/>
    </source>
</evidence>
<dbReference type="GeneID" id="99614957"/>
<feature type="transmembrane region" description="Helical" evidence="1">
    <location>
        <begin position="28"/>
        <end position="47"/>
    </location>
</feature>
<keyword evidence="1" id="KW-0472">Membrane</keyword>
<protein>
    <recommendedName>
        <fullName evidence="6">DUF4260 domain-containing protein</fullName>
    </recommendedName>
</protein>
<dbReference type="EMBL" id="BKBO01000004">
    <property type="protein sequence ID" value="GEQ48543.1"/>
    <property type="molecule type" value="Genomic_DNA"/>
</dbReference>
<evidence type="ECO:0000313" key="2">
    <source>
        <dbReference type="EMBL" id="GEQ48543.1"/>
    </source>
</evidence>
<reference evidence="3" key="2">
    <citation type="journal article" date="2020" name="Int. Dairy J.">
        <title>Lactic acid bacterial diversity in Brie cheese focusing on salt concentration and pH of isolation medium and characterisation of halophilic and alkaliphilic lactic acid bacterial isolates.</title>
        <authorList>
            <person name="Unno R."/>
            <person name="Matsutani M."/>
            <person name="Suzuki T."/>
            <person name="Kodama K."/>
            <person name="Matsushita H."/>
            <person name="Yamasato K."/>
            <person name="Koizumi Y."/>
            <person name="Ishikawa M."/>
        </authorList>
    </citation>
    <scope>NUCLEOTIDE SEQUENCE</scope>
    <source>
        <strain evidence="3">7C1</strain>
        <strain evidence="2">8C4</strain>
    </source>
</reference>
<feature type="transmembrane region" description="Helical" evidence="1">
    <location>
        <begin position="5"/>
        <end position="22"/>
    </location>
</feature>
<keyword evidence="5" id="KW-1185">Reference proteome</keyword>
<feature type="transmembrane region" description="Helical" evidence="1">
    <location>
        <begin position="67"/>
        <end position="90"/>
    </location>
</feature>
<keyword evidence="1" id="KW-1133">Transmembrane helix</keyword>
<dbReference type="KEGG" id="tkr:C7K43_04660"/>
<dbReference type="EMBL" id="BKBQ01000004">
    <property type="protein sequence ID" value="GEQ53513.1"/>
    <property type="molecule type" value="Genomic_DNA"/>
</dbReference>